<dbReference type="PANTHER" id="PTHR19384:SF17">
    <property type="entry name" value="NADPH--CYTOCHROME P450 REDUCTASE"/>
    <property type="match status" value="1"/>
</dbReference>
<dbReference type="Pfam" id="PF00175">
    <property type="entry name" value="NAD_binding_1"/>
    <property type="match status" value="1"/>
</dbReference>
<dbReference type="GO" id="GO:0050660">
    <property type="term" value="F:flavin adenine dinucleotide binding"/>
    <property type="evidence" value="ECO:0007669"/>
    <property type="project" value="TreeGrafter"/>
</dbReference>
<dbReference type="InterPro" id="IPR029039">
    <property type="entry name" value="Flavoprotein-like_sf"/>
</dbReference>
<dbReference type="EMBL" id="JAFNME010000042">
    <property type="protein sequence ID" value="MBO1250753.1"/>
    <property type="molecule type" value="Genomic_DNA"/>
</dbReference>
<keyword evidence="1" id="KW-0285">Flavoprotein</keyword>
<dbReference type="InterPro" id="IPR017938">
    <property type="entry name" value="Riboflavin_synthase-like_b-brl"/>
</dbReference>
<dbReference type="RefSeq" id="WP_207576142.1">
    <property type="nucleotide sequence ID" value="NZ_JAFNME010000042.1"/>
</dbReference>
<dbReference type="AlphaFoldDB" id="A0A939H1P9"/>
<dbReference type="PROSITE" id="PS51384">
    <property type="entry name" value="FAD_FR"/>
    <property type="match status" value="1"/>
</dbReference>
<dbReference type="Gene3D" id="3.40.50.80">
    <property type="entry name" value="Nucleotide-binding domain of ferredoxin-NADP reductase (FNR) module"/>
    <property type="match status" value="1"/>
</dbReference>
<feature type="transmembrane region" description="Helical" evidence="4">
    <location>
        <begin position="296"/>
        <end position="317"/>
    </location>
</feature>
<dbReference type="InterPro" id="IPR039261">
    <property type="entry name" value="FNR_nucleotide-bd"/>
</dbReference>
<dbReference type="PROSITE" id="PS50902">
    <property type="entry name" value="FLAVODOXIN_LIKE"/>
    <property type="match status" value="1"/>
</dbReference>
<sequence length="743" mass="80256">MPWKLLHRSLALGLGLLVVVLALTGWVLALEPLRSHATQFAQTTANSPGPALSLPALAQQVQQTIPGVEALRRQPAGTLVVYAFDGEQAQAWRIHPASAQVLGPYQPSLLPRWVKNLHRQLLLGDAGRWLAASAAAAMLVLSLSGWALLLRRMGGWRRLYGPVPGSTLQRLHVQWGRWGVPLLLISSAAALVLAAATQGWLETEPTLEAAEPLSTVQGTPLPPQALSALHAYRVQDLEVLRFPSTDDAAQSWEIRTQQGHGWIDRYSGKLLAWEATGPSQWLYRWARWLHTGEASWLWALVLAGASMATVLLSYTGLRLWWSARQTRKLAATPALAAHNSPAAQADTLIFVASEGGSTWGFAQALHQALVARGLKVHSAALEHFQHHAATQRIIILAATYGAGQAPHHARHVLRQLAQQRPAAPPSIPMAILGFGDRQYPQFCGFAQALAQCFTTQGWPQLLPWEGIHQQSPQAFARWGRSLGHALGLEPTLALDYCPPLPATQPFTLVQRQDYPCADAPPAVVLHLQASPAGAALPAFQGGDLLGIVPPGQRLPRYYSLASSQADGSAQICVRLLPGGYCSTFLHGLQTGQTLQAFVRPNPGFALPPGHSPVLLIGAGTGIAPLVGLIRAHPARPMHLFAGARHPGQDLFFAHELHAWLASGQLSSLHTAFSRGSPGRYVQDLLRQDSARIATWLAQGAQVRVCGSQAMAQAVEAVLQDILARQGQSLHELKEAQRYAQDVF</sequence>
<keyword evidence="8" id="KW-1185">Reference proteome</keyword>
<dbReference type="InterPro" id="IPR005625">
    <property type="entry name" value="PepSY-ass_TM"/>
</dbReference>
<dbReference type="PANTHER" id="PTHR19384">
    <property type="entry name" value="NITRIC OXIDE SYNTHASE-RELATED"/>
    <property type="match status" value="1"/>
</dbReference>
<evidence type="ECO:0000256" key="4">
    <source>
        <dbReference type="SAM" id="Phobius"/>
    </source>
</evidence>
<evidence type="ECO:0000313" key="7">
    <source>
        <dbReference type="EMBL" id="MBO1250753.1"/>
    </source>
</evidence>
<feature type="domain" description="FAD-binding FR-type" evidence="6">
    <location>
        <begin position="501"/>
        <end position="607"/>
    </location>
</feature>
<dbReference type="Proteomes" id="UP000664731">
    <property type="component" value="Unassembled WGS sequence"/>
</dbReference>
<feature type="domain" description="Flavodoxin-like" evidence="5">
    <location>
        <begin position="347"/>
        <end position="483"/>
    </location>
</feature>
<dbReference type="Pfam" id="PF03929">
    <property type="entry name" value="PepSY_TM"/>
    <property type="match status" value="1"/>
</dbReference>
<feature type="transmembrane region" description="Helical" evidence="4">
    <location>
        <begin position="129"/>
        <end position="150"/>
    </location>
</feature>
<dbReference type="InterPro" id="IPR008254">
    <property type="entry name" value="Flavodoxin/NO_synth"/>
</dbReference>
<dbReference type="GO" id="GO:0005829">
    <property type="term" value="C:cytosol"/>
    <property type="evidence" value="ECO:0007669"/>
    <property type="project" value="TreeGrafter"/>
</dbReference>
<keyword evidence="4" id="KW-0812">Transmembrane</keyword>
<evidence type="ECO:0000256" key="3">
    <source>
        <dbReference type="ARBA" id="ARBA00023797"/>
    </source>
</evidence>
<name>A0A939H1P9_9BURK</name>
<dbReference type="InterPro" id="IPR001709">
    <property type="entry name" value="Flavoprot_Pyr_Nucl_cyt_Rdtase"/>
</dbReference>
<dbReference type="GO" id="GO:0004783">
    <property type="term" value="F:sulfite reductase (NADPH) activity"/>
    <property type="evidence" value="ECO:0007669"/>
    <property type="project" value="TreeGrafter"/>
</dbReference>
<dbReference type="Gene3D" id="2.40.30.10">
    <property type="entry name" value="Translation factors"/>
    <property type="match status" value="1"/>
</dbReference>
<dbReference type="SUPFAM" id="SSF63380">
    <property type="entry name" value="Riboflavin synthase domain-like"/>
    <property type="match status" value="1"/>
</dbReference>
<dbReference type="EC" id="1.6.2.4" evidence="3"/>
<keyword evidence="4" id="KW-0472">Membrane</keyword>
<evidence type="ECO:0000256" key="1">
    <source>
        <dbReference type="ARBA" id="ARBA00022630"/>
    </source>
</evidence>
<proteinExistence type="predicted"/>
<keyword evidence="2" id="KW-0288">FMN</keyword>
<evidence type="ECO:0000259" key="5">
    <source>
        <dbReference type="PROSITE" id="PS50902"/>
    </source>
</evidence>
<evidence type="ECO:0000256" key="2">
    <source>
        <dbReference type="ARBA" id="ARBA00022643"/>
    </source>
</evidence>
<keyword evidence="4" id="KW-1133">Transmembrane helix</keyword>
<evidence type="ECO:0000259" key="6">
    <source>
        <dbReference type="PROSITE" id="PS51384"/>
    </source>
</evidence>
<dbReference type="Gene3D" id="3.40.50.360">
    <property type="match status" value="1"/>
</dbReference>
<comment type="caution">
    <text evidence="7">The sequence shown here is derived from an EMBL/GenBank/DDBJ whole genome shotgun (WGS) entry which is preliminary data.</text>
</comment>
<reference evidence="7" key="1">
    <citation type="submission" date="2021-03" db="EMBL/GenBank/DDBJ databases">
        <title>Comamonas denitrificans.</title>
        <authorList>
            <person name="Finster K."/>
        </authorList>
    </citation>
    <scope>NUCLEOTIDE SEQUENCE</scope>
    <source>
        <strain evidence="7">MM2021_4</strain>
    </source>
</reference>
<gene>
    <name evidence="7" type="ORF">J1777_13105</name>
</gene>
<accession>A0A939H1P9</accession>
<dbReference type="GO" id="GO:0010181">
    <property type="term" value="F:FMN binding"/>
    <property type="evidence" value="ECO:0007669"/>
    <property type="project" value="InterPro"/>
</dbReference>
<dbReference type="InterPro" id="IPR001433">
    <property type="entry name" value="OxRdtase_FAD/NAD-bd"/>
</dbReference>
<evidence type="ECO:0000313" key="8">
    <source>
        <dbReference type="Proteomes" id="UP000664731"/>
    </source>
</evidence>
<dbReference type="SUPFAM" id="SSF52218">
    <property type="entry name" value="Flavoproteins"/>
    <property type="match status" value="1"/>
</dbReference>
<dbReference type="SUPFAM" id="SSF52343">
    <property type="entry name" value="Ferredoxin reductase-like, C-terminal NADP-linked domain"/>
    <property type="match status" value="1"/>
</dbReference>
<dbReference type="PRINTS" id="PR00371">
    <property type="entry name" value="FPNCR"/>
</dbReference>
<organism evidence="7 8">
    <name type="scientific">Comamonas denitrificans</name>
    <dbReference type="NCBI Taxonomy" id="117506"/>
    <lineage>
        <taxon>Bacteria</taxon>
        <taxon>Pseudomonadati</taxon>
        <taxon>Pseudomonadota</taxon>
        <taxon>Betaproteobacteria</taxon>
        <taxon>Burkholderiales</taxon>
        <taxon>Comamonadaceae</taxon>
        <taxon>Comamonas</taxon>
    </lineage>
</organism>
<dbReference type="InterPro" id="IPR017927">
    <property type="entry name" value="FAD-bd_FR_type"/>
</dbReference>
<dbReference type="Pfam" id="PF00258">
    <property type="entry name" value="Flavodoxin_1"/>
    <property type="match status" value="1"/>
</dbReference>
<protein>
    <recommendedName>
        <fullName evidence="3">NADPH--hemoprotein reductase</fullName>
        <ecNumber evidence="3">1.6.2.4</ecNumber>
    </recommendedName>
</protein>